<feature type="domain" description="ABC transmembrane type-1" evidence="9">
    <location>
        <begin position="62"/>
        <end position="260"/>
    </location>
</feature>
<evidence type="ECO:0000313" key="10">
    <source>
        <dbReference type="EMBL" id="TDQ80996.1"/>
    </source>
</evidence>
<dbReference type="RefSeq" id="WP_133614326.1">
    <property type="nucleotide sequence ID" value="NZ_SNYW01000010.1"/>
</dbReference>
<dbReference type="PANTHER" id="PTHR43848">
    <property type="entry name" value="PUTRESCINE TRANSPORT SYSTEM PERMEASE PROTEIN POTI"/>
    <property type="match status" value="1"/>
</dbReference>
<feature type="transmembrane region" description="Helical" evidence="8">
    <location>
        <begin position="66"/>
        <end position="87"/>
    </location>
</feature>
<protein>
    <submittedName>
        <fullName evidence="10">Putrescine transport system permease protein</fullName>
    </submittedName>
</protein>
<dbReference type="AlphaFoldDB" id="A0A4R6WKE1"/>
<dbReference type="OrthoDB" id="9782004at2"/>
<reference evidence="10 11" key="1">
    <citation type="submission" date="2019-03" db="EMBL/GenBank/DDBJ databases">
        <title>Genomic Encyclopedia of Type Strains, Phase III (KMG-III): the genomes of soil and plant-associated and newly described type strains.</title>
        <authorList>
            <person name="Whitman W."/>
        </authorList>
    </citation>
    <scope>NUCLEOTIDE SEQUENCE [LARGE SCALE GENOMIC DNA]</scope>
    <source>
        <strain evidence="10 11">CGMCC 1.7660</strain>
    </source>
</reference>
<dbReference type="GO" id="GO:0005886">
    <property type="term" value="C:plasma membrane"/>
    <property type="evidence" value="ECO:0007669"/>
    <property type="project" value="UniProtKB-SubCell"/>
</dbReference>
<feature type="transmembrane region" description="Helical" evidence="8">
    <location>
        <begin position="239"/>
        <end position="260"/>
    </location>
</feature>
<dbReference type="GO" id="GO:0055085">
    <property type="term" value="P:transmembrane transport"/>
    <property type="evidence" value="ECO:0007669"/>
    <property type="project" value="InterPro"/>
</dbReference>
<evidence type="ECO:0000256" key="5">
    <source>
        <dbReference type="ARBA" id="ARBA00022692"/>
    </source>
</evidence>
<proteinExistence type="inferred from homology"/>
<gene>
    <name evidence="10" type="ORF">A8950_2866</name>
</gene>
<comment type="caution">
    <text evidence="10">The sequence shown here is derived from an EMBL/GenBank/DDBJ whole genome shotgun (WGS) entry which is preliminary data.</text>
</comment>
<evidence type="ECO:0000256" key="8">
    <source>
        <dbReference type="RuleBase" id="RU363032"/>
    </source>
</evidence>
<dbReference type="Proteomes" id="UP000295783">
    <property type="component" value="Unassembled WGS sequence"/>
</dbReference>
<keyword evidence="7 8" id="KW-0472">Membrane</keyword>
<name>A0A4R6WKE1_9PROT</name>
<evidence type="ECO:0000256" key="2">
    <source>
        <dbReference type="ARBA" id="ARBA00007069"/>
    </source>
</evidence>
<dbReference type="InterPro" id="IPR035906">
    <property type="entry name" value="MetI-like_sf"/>
</dbReference>
<sequence>MSSRLSWFILLILVLGFAFLYGPMLVLITYSFNANKLMTLWGGFSVRWYPELLTDSQVLNAAKNSFVVASVSATFATVLGTMAGYVLARYRKFRGRLPFSGMVTAPLVMPEVITGLSLLLLFKQLDTWFGWPRSMGFTTVILAHITFCMAYVTVVMQSRFSTFDISLEEAAQDLGARPLKTFLVITLPIVAPAVISGWLLAFTISLDDLVITLFTNGPGSGTLPQLIFSKVRRGVDPTINALATIIIAVVSTGVITSHILMTRAERRRQRDIQLALQSNK</sequence>
<evidence type="ECO:0000256" key="4">
    <source>
        <dbReference type="ARBA" id="ARBA00022475"/>
    </source>
</evidence>
<feature type="transmembrane region" description="Helical" evidence="8">
    <location>
        <begin position="7"/>
        <end position="32"/>
    </location>
</feature>
<evidence type="ECO:0000256" key="7">
    <source>
        <dbReference type="ARBA" id="ARBA00023136"/>
    </source>
</evidence>
<feature type="transmembrane region" description="Helical" evidence="8">
    <location>
        <begin position="182"/>
        <end position="204"/>
    </location>
</feature>
<feature type="transmembrane region" description="Helical" evidence="8">
    <location>
        <begin position="134"/>
        <end position="156"/>
    </location>
</feature>
<accession>A0A4R6WKE1</accession>
<dbReference type="InterPro" id="IPR051789">
    <property type="entry name" value="Bact_Polyamine_Transport"/>
</dbReference>
<dbReference type="CDD" id="cd06261">
    <property type="entry name" value="TM_PBP2"/>
    <property type="match status" value="1"/>
</dbReference>
<keyword evidence="4" id="KW-1003">Cell membrane</keyword>
<evidence type="ECO:0000313" key="11">
    <source>
        <dbReference type="Proteomes" id="UP000295783"/>
    </source>
</evidence>
<dbReference type="SUPFAM" id="SSF161098">
    <property type="entry name" value="MetI-like"/>
    <property type="match status" value="1"/>
</dbReference>
<keyword evidence="6 8" id="KW-1133">Transmembrane helix</keyword>
<comment type="subcellular location">
    <subcellularLocation>
        <location evidence="1 8">Cell membrane</location>
        <topology evidence="1 8">Multi-pass membrane protein</topology>
    </subcellularLocation>
</comment>
<dbReference type="PANTHER" id="PTHR43848:SF2">
    <property type="entry name" value="PUTRESCINE TRANSPORT SYSTEM PERMEASE PROTEIN POTI"/>
    <property type="match status" value="1"/>
</dbReference>
<evidence type="ECO:0000256" key="3">
    <source>
        <dbReference type="ARBA" id="ARBA00022448"/>
    </source>
</evidence>
<comment type="similarity">
    <text evidence="2">Belongs to the binding-protein-dependent transport system permease family. CysTW subfamily.</text>
</comment>
<keyword evidence="3 8" id="KW-0813">Transport</keyword>
<keyword evidence="11" id="KW-1185">Reference proteome</keyword>
<dbReference type="Gene3D" id="1.10.3720.10">
    <property type="entry name" value="MetI-like"/>
    <property type="match status" value="1"/>
</dbReference>
<keyword evidence="5 8" id="KW-0812">Transmembrane</keyword>
<dbReference type="InterPro" id="IPR000515">
    <property type="entry name" value="MetI-like"/>
</dbReference>
<dbReference type="EMBL" id="SNYW01000010">
    <property type="protein sequence ID" value="TDQ80996.1"/>
    <property type="molecule type" value="Genomic_DNA"/>
</dbReference>
<evidence type="ECO:0000259" key="9">
    <source>
        <dbReference type="PROSITE" id="PS50928"/>
    </source>
</evidence>
<dbReference type="Pfam" id="PF00528">
    <property type="entry name" value="BPD_transp_1"/>
    <property type="match status" value="1"/>
</dbReference>
<evidence type="ECO:0000256" key="6">
    <source>
        <dbReference type="ARBA" id="ARBA00022989"/>
    </source>
</evidence>
<feature type="transmembrane region" description="Helical" evidence="8">
    <location>
        <begin position="99"/>
        <end position="122"/>
    </location>
</feature>
<dbReference type="PROSITE" id="PS50928">
    <property type="entry name" value="ABC_TM1"/>
    <property type="match status" value="1"/>
</dbReference>
<evidence type="ECO:0000256" key="1">
    <source>
        <dbReference type="ARBA" id="ARBA00004651"/>
    </source>
</evidence>
<organism evidence="10 11">
    <name type="scientific">Dongia mobilis</name>
    <dbReference type="NCBI Taxonomy" id="578943"/>
    <lineage>
        <taxon>Bacteria</taxon>
        <taxon>Pseudomonadati</taxon>
        <taxon>Pseudomonadota</taxon>
        <taxon>Alphaproteobacteria</taxon>
        <taxon>Rhodospirillales</taxon>
        <taxon>Dongiaceae</taxon>
        <taxon>Dongia</taxon>
    </lineage>
</organism>